<dbReference type="GO" id="GO:0004066">
    <property type="term" value="F:asparagine synthase (glutamine-hydrolyzing) activity"/>
    <property type="evidence" value="ECO:0007669"/>
    <property type="project" value="InterPro"/>
</dbReference>
<dbReference type="RefSeq" id="WP_213171070.1">
    <property type="nucleotide sequence ID" value="NZ_CP070496.1"/>
</dbReference>
<organism evidence="2 3">
    <name type="scientific">Natronoglycomyces albus</name>
    <dbReference type="NCBI Taxonomy" id="2811108"/>
    <lineage>
        <taxon>Bacteria</taxon>
        <taxon>Bacillati</taxon>
        <taxon>Actinomycetota</taxon>
        <taxon>Actinomycetes</taxon>
        <taxon>Glycomycetales</taxon>
        <taxon>Glycomycetaceae</taxon>
        <taxon>Natronoglycomyces</taxon>
    </lineage>
</organism>
<feature type="domain" description="Asparagine synthetase" evidence="1">
    <location>
        <begin position="204"/>
        <end position="505"/>
    </location>
</feature>
<dbReference type="AlphaFoldDB" id="A0A895XNV8"/>
<evidence type="ECO:0000259" key="1">
    <source>
        <dbReference type="Pfam" id="PF00733"/>
    </source>
</evidence>
<dbReference type="EMBL" id="CP070496">
    <property type="protein sequence ID" value="QSB05069.1"/>
    <property type="molecule type" value="Genomic_DNA"/>
</dbReference>
<reference evidence="2" key="1">
    <citation type="submission" date="2021-02" db="EMBL/GenBank/DDBJ databases">
        <title>Natronoglycomyces albus gen. nov., sp. nov, a haloalkaliphilic actinobacterium from a soda solonchak soil.</title>
        <authorList>
            <person name="Sorokin D.Y."/>
            <person name="Khijniak T.V."/>
            <person name="Zakharycheva A.P."/>
            <person name="Boueva O.V."/>
            <person name="Ariskina E.V."/>
            <person name="Hahnke R.L."/>
            <person name="Bunk B."/>
            <person name="Sproer C."/>
            <person name="Schumann P."/>
            <person name="Evtushenko L.I."/>
            <person name="Kublanov I.V."/>
        </authorList>
    </citation>
    <scope>NUCLEOTIDE SEQUENCE</scope>
    <source>
        <strain evidence="2">DSM 106290</strain>
    </source>
</reference>
<accession>A0A895XNV8</accession>
<dbReference type="InterPro" id="IPR001962">
    <property type="entry name" value="Asn_synthase"/>
</dbReference>
<dbReference type="Pfam" id="PF00733">
    <property type="entry name" value="Asn_synthase"/>
    <property type="match status" value="1"/>
</dbReference>
<evidence type="ECO:0000313" key="3">
    <source>
        <dbReference type="Proteomes" id="UP000662939"/>
    </source>
</evidence>
<dbReference type="Proteomes" id="UP000662939">
    <property type="component" value="Chromosome"/>
</dbReference>
<dbReference type="SUPFAM" id="SSF52402">
    <property type="entry name" value="Adenine nucleotide alpha hydrolases-like"/>
    <property type="match status" value="1"/>
</dbReference>
<dbReference type="InterPro" id="IPR014729">
    <property type="entry name" value="Rossmann-like_a/b/a_fold"/>
</dbReference>
<gene>
    <name evidence="2" type="ORF">JQS30_15120</name>
</gene>
<name>A0A895XNV8_9ACTN</name>
<sequence length="546" mass="59662">MNSQSPHITFRTRPYVCGAIGQWKQPLIDALVAASPAPVSVVHSSPNAILLASSPPATWSNGAAEGFYWGELAAGHPPSDWKSASEGRMAAGLQREDYRAILHTDALGFQDMFVRDEGTAAYFSNRIDALVTSAPHKLSVNWDAWACTFAFTAPLHSDTPFTEITRIAPGTAVYYYGDRTRVIPAAASWLSDGDTAPASAADVVEAIKAAIVPTRKTALPLSGGWDSRLLGSLIGSGIRRRRAWTTSNDDGWDRDVNMAPAVASVLGFRHRFVIPGDDAWVREYAAVRHRTGFQTTHHVWAMPLYRELHRQGGDYLDGLAGGVLFKNFLISPAVANDPTLSKGSGKLLRNMQQRRLGEGGYLRASVIEEYRERAEARFAAAIKPLAGHPAAAMFAVLHTRTARAIASNPLSLLAPEVRIQAPFAHPDVIRLAMRVPLADKADGQFYRQMLRIANPQAAALPSTHDEKPQDPAPLPTRHYNQHGLQVMAQHITASDAVMSLFTDDAAKSLTYDGGTDLAETPIGRRTLTWASLFGHWLDEHRKFLRE</sequence>
<dbReference type="KEGG" id="nav:JQS30_15120"/>
<evidence type="ECO:0000313" key="2">
    <source>
        <dbReference type="EMBL" id="QSB05069.1"/>
    </source>
</evidence>
<proteinExistence type="predicted"/>
<dbReference type="Gene3D" id="3.40.50.620">
    <property type="entry name" value="HUPs"/>
    <property type="match status" value="1"/>
</dbReference>
<keyword evidence="3" id="KW-1185">Reference proteome</keyword>
<dbReference type="GO" id="GO:0006529">
    <property type="term" value="P:asparagine biosynthetic process"/>
    <property type="evidence" value="ECO:0007669"/>
    <property type="project" value="InterPro"/>
</dbReference>
<protein>
    <recommendedName>
        <fullName evidence="1">Asparagine synthetase domain-containing protein</fullName>
    </recommendedName>
</protein>